<name>A0A1R0KZA6_9PSEU</name>
<comment type="caution">
    <text evidence="1">The sequence shown here is derived from an EMBL/GenBank/DDBJ whole genome shotgun (WGS) entry which is preliminary data.</text>
</comment>
<evidence type="ECO:0000313" key="2">
    <source>
        <dbReference type="Proteomes" id="UP000187486"/>
    </source>
</evidence>
<accession>A0A1R0KZA6</accession>
<sequence length="117" mass="13193">MSESREQRRAREIATLRAAHRPVPRATPKLERVIDIKLRRDTNDGRARPLWSAEWSLRGANLGIERSDEDIAALVENVLEDARLLAEHYAVRLEWTLAGEIIEGGIVVGITLPDFVS</sequence>
<keyword evidence="2" id="KW-1185">Reference proteome</keyword>
<dbReference type="RefSeq" id="WP_076158021.1">
    <property type="nucleotide sequence ID" value="NZ_JBEZVB010000013.1"/>
</dbReference>
<organism evidence="1 2">
    <name type="scientific">Amycolatopsis coloradensis</name>
    <dbReference type="NCBI Taxonomy" id="76021"/>
    <lineage>
        <taxon>Bacteria</taxon>
        <taxon>Bacillati</taxon>
        <taxon>Actinomycetota</taxon>
        <taxon>Actinomycetes</taxon>
        <taxon>Pseudonocardiales</taxon>
        <taxon>Pseudonocardiaceae</taxon>
        <taxon>Amycolatopsis</taxon>
    </lineage>
</organism>
<protein>
    <submittedName>
        <fullName evidence="1">Uncharacterized protein</fullName>
    </submittedName>
</protein>
<dbReference type="Proteomes" id="UP000187486">
    <property type="component" value="Unassembled WGS sequence"/>
</dbReference>
<evidence type="ECO:0000313" key="1">
    <source>
        <dbReference type="EMBL" id="OLZ54691.1"/>
    </source>
</evidence>
<reference evidence="1 2" key="1">
    <citation type="submission" date="2016-01" db="EMBL/GenBank/DDBJ databases">
        <title>Amycolatopsis coloradensis genome sequencing and assembly.</title>
        <authorList>
            <person name="Mayilraj S."/>
        </authorList>
    </citation>
    <scope>NUCLEOTIDE SEQUENCE [LARGE SCALE GENOMIC DNA]</scope>
    <source>
        <strain evidence="1 2">DSM 44225</strain>
    </source>
</reference>
<dbReference type="OrthoDB" id="9964006at2"/>
<proteinExistence type="predicted"/>
<gene>
    <name evidence="1" type="ORF">BS329_09325</name>
</gene>
<dbReference type="AlphaFoldDB" id="A0A1R0KZA6"/>
<dbReference type="EMBL" id="MQUQ01000004">
    <property type="protein sequence ID" value="OLZ54691.1"/>
    <property type="molecule type" value="Genomic_DNA"/>
</dbReference>